<protein>
    <recommendedName>
        <fullName evidence="4">CBM-cenC domain-containing protein</fullName>
    </recommendedName>
</protein>
<evidence type="ECO:0000256" key="1">
    <source>
        <dbReference type="SAM" id="SignalP"/>
    </source>
</evidence>
<dbReference type="RefSeq" id="WP_213307956.1">
    <property type="nucleotide sequence ID" value="NZ_JAGYVZ010000046.1"/>
</dbReference>
<comment type="caution">
    <text evidence="2">The sequence shown here is derived from an EMBL/GenBank/DDBJ whole genome shotgun (WGS) entry which is preliminary data.</text>
</comment>
<feature type="chain" id="PRO_5045128444" description="CBM-cenC domain-containing protein" evidence="1">
    <location>
        <begin position="20"/>
        <end position="272"/>
    </location>
</feature>
<feature type="signal peptide" evidence="1">
    <location>
        <begin position="1"/>
        <end position="19"/>
    </location>
</feature>
<sequence length="272" mass="30641">MKYKKAFVLLLLVYAGASAQRSYKLTSDLEALKPNNIFPEKAQTDFVLRDGSKTDKKATFEGKADKDGNTIFTAEVFTTAKSHYDVSVKWTSSKAVKKGDVLLAKLSMRALYARQESGEAVINFYVTRKDYSGDKSIITQLGAGPEWKEYNIPFVALTDMPTGEGEIFISLGALAQKVEIKDLVVLNFENKIPLERLPVTRFSYIGRENNATWRTEALKRIQEIRTALEEPEAEENFSIIHNMVPFNYMAYYLADMLNITETFVVGGKVTEV</sequence>
<reference evidence="2 3" key="1">
    <citation type="journal article" date="2018" name="Int. J. Syst. Evol. Microbiol.">
        <title>Flavobacterium chryseum sp. nov. and Flavobacterium psychroterrae sp. nov., novel environmental bacteria isolated from Antarctica.</title>
        <authorList>
            <person name="Kralova S."/>
            <person name="Svec P."/>
            <person name="Busse H.J."/>
            <person name="Stankova E."/>
            <person name="Vaczi P."/>
            <person name="Sedlacek I."/>
        </authorList>
    </citation>
    <scope>NUCLEOTIDE SEQUENCE [LARGE SCALE GENOMIC DNA]</scope>
    <source>
        <strain evidence="2 3">CCM 8827</strain>
    </source>
</reference>
<name>A0ABS5PIG6_9FLAO</name>
<dbReference type="Proteomes" id="UP000722625">
    <property type="component" value="Unassembled WGS sequence"/>
</dbReference>
<proteinExistence type="predicted"/>
<gene>
    <name evidence="2" type="ORF">KHA90_24255</name>
</gene>
<keyword evidence="3" id="KW-1185">Reference proteome</keyword>
<dbReference type="EMBL" id="JAGYVZ010000046">
    <property type="protein sequence ID" value="MBS7234119.1"/>
    <property type="molecule type" value="Genomic_DNA"/>
</dbReference>
<evidence type="ECO:0000313" key="3">
    <source>
        <dbReference type="Proteomes" id="UP000722625"/>
    </source>
</evidence>
<evidence type="ECO:0000313" key="2">
    <source>
        <dbReference type="EMBL" id="MBS7234119.1"/>
    </source>
</evidence>
<accession>A0ABS5PIG6</accession>
<organism evidence="2 3">
    <name type="scientific">Flavobacterium psychroterrae</name>
    <dbReference type="NCBI Taxonomy" id="2133767"/>
    <lineage>
        <taxon>Bacteria</taxon>
        <taxon>Pseudomonadati</taxon>
        <taxon>Bacteroidota</taxon>
        <taxon>Flavobacteriia</taxon>
        <taxon>Flavobacteriales</taxon>
        <taxon>Flavobacteriaceae</taxon>
        <taxon>Flavobacterium</taxon>
    </lineage>
</organism>
<evidence type="ECO:0008006" key="4">
    <source>
        <dbReference type="Google" id="ProtNLM"/>
    </source>
</evidence>
<keyword evidence="1" id="KW-0732">Signal</keyword>